<evidence type="ECO:0000313" key="2">
    <source>
        <dbReference type="EMBL" id="KAF0391091.1"/>
    </source>
</evidence>
<dbReference type="Proteomes" id="UP000439903">
    <property type="component" value="Unassembled WGS sequence"/>
</dbReference>
<feature type="compositionally biased region" description="Basic and acidic residues" evidence="1">
    <location>
        <begin position="180"/>
        <end position="198"/>
    </location>
</feature>
<feature type="region of interest" description="Disordered" evidence="1">
    <location>
        <begin position="178"/>
        <end position="238"/>
    </location>
</feature>
<gene>
    <name evidence="2" type="ORF">F8M41_010781</name>
</gene>
<reference evidence="2 3" key="1">
    <citation type="journal article" date="2019" name="Environ. Microbiol.">
        <title>At the nexus of three kingdoms: the genome of the mycorrhizal fungus Gigaspora margarita provides insights into plant, endobacterial and fungal interactions.</title>
        <authorList>
            <person name="Venice F."/>
            <person name="Ghignone S."/>
            <person name="Salvioli di Fossalunga A."/>
            <person name="Amselem J."/>
            <person name="Novero M."/>
            <person name="Xianan X."/>
            <person name="Sedzielewska Toro K."/>
            <person name="Morin E."/>
            <person name="Lipzen A."/>
            <person name="Grigoriev I.V."/>
            <person name="Henrissat B."/>
            <person name="Martin F.M."/>
            <person name="Bonfante P."/>
        </authorList>
    </citation>
    <scope>NUCLEOTIDE SEQUENCE [LARGE SCALE GENOMIC DNA]</scope>
    <source>
        <strain evidence="2 3">BEG34</strain>
    </source>
</reference>
<dbReference type="OrthoDB" id="2400320at2759"/>
<dbReference type="AlphaFoldDB" id="A0A8H4A2Z7"/>
<name>A0A8H4A2Z7_GIGMA</name>
<organism evidence="2 3">
    <name type="scientific">Gigaspora margarita</name>
    <dbReference type="NCBI Taxonomy" id="4874"/>
    <lineage>
        <taxon>Eukaryota</taxon>
        <taxon>Fungi</taxon>
        <taxon>Fungi incertae sedis</taxon>
        <taxon>Mucoromycota</taxon>
        <taxon>Glomeromycotina</taxon>
        <taxon>Glomeromycetes</taxon>
        <taxon>Diversisporales</taxon>
        <taxon>Gigasporaceae</taxon>
        <taxon>Gigaspora</taxon>
    </lineage>
</organism>
<evidence type="ECO:0000313" key="3">
    <source>
        <dbReference type="Proteomes" id="UP000439903"/>
    </source>
</evidence>
<sequence length="238" mass="27727">MNIEIRTFVTMPIVNKIREQMNYSFLYYAKESAKYVALEKAEEVDCETSCLDEIFDLPQRKDQVYNDDISNRCFVRLGSSNNDSLYFFPTKWAPISSNNSHGFSDREIELVHSHLKEKQRYAKIFELANTLRHQNYVDIVLDNENTQSNIVDHQNNIVLEKENVYKYCGEYGHSIRSCKKKQDESESEDSSKNSELKKSSMNLKLEDNENISNKRNLKRAESSSTSSESENNKGLMQK</sequence>
<protein>
    <submittedName>
        <fullName evidence="2">Uncharacterized protein</fullName>
    </submittedName>
</protein>
<evidence type="ECO:0000256" key="1">
    <source>
        <dbReference type="SAM" id="MobiDB-lite"/>
    </source>
</evidence>
<proteinExistence type="predicted"/>
<accession>A0A8H4A2Z7</accession>
<keyword evidence="3" id="KW-1185">Reference proteome</keyword>
<comment type="caution">
    <text evidence="2">The sequence shown here is derived from an EMBL/GenBank/DDBJ whole genome shotgun (WGS) entry which is preliminary data.</text>
</comment>
<dbReference type="EMBL" id="WTPW01002227">
    <property type="protein sequence ID" value="KAF0391091.1"/>
    <property type="molecule type" value="Genomic_DNA"/>
</dbReference>